<comment type="caution">
    <text evidence="4">The sequence shown here is derived from an EMBL/GenBank/DDBJ whole genome shotgun (WGS) entry which is preliminary data.</text>
</comment>
<dbReference type="OrthoDB" id="2943660at2759"/>
<keyword evidence="2" id="KW-0175">Coiled coil</keyword>
<dbReference type="AlphaFoldDB" id="A0A9P9G3G6"/>
<evidence type="ECO:0000313" key="5">
    <source>
        <dbReference type="Proteomes" id="UP000720189"/>
    </source>
</evidence>
<dbReference type="CDD" id="cd00067">
    <property type="entry name" value="GAL4"/>
    <property type="match status" value="1"/>
</dbReference>
<accession>A0A9P9G3G6</accession>
<feature type="non-terminal residue" evidence="4">
    <location>
        <position position="108"/>
    </location>
</feature>
<dbReference type="PROSITE" id="PS00463">
    <property type="entry name" value="ZN2_CY6_FUNGAL_1"/>
    <property type="match status" value="1"/>
</dbReference>
<name>A0A9P9G3G6_FUSRE</name>
<feature type="coiled-coil region" evidence="2">
    <location>
        <begin position="33"/>
        <end position="60"/>
    </location>
</feature>
<dbReference type="SUPFAM" id="SSF57701">
    <property type="entry name" value="Zn2/Cys6 DNA-binding domain"/>
    <property type="match status" value="1"/>
</dbReference>
<evidence type="ECO:0000256" key="2">
    <source>
        <dbReference type="SAM" id="Coils"/>
    </source>
</evidence>
<dbReference type="PANTHER" id="PTHR47256:SF1">
    <property type="entry name" value="ZN(II)2CYS6 TRANSCRIPTION FACTOR (EUROFUNG)"/>
    <property type="match status" value="1"/>
</dbReference>
<dbReference type="Gene3D" id="4.10.240.10">
    <property type="entry name" value="Zn(2)-C6 fungal-type DNA-binding domain"/>
    <property type="match status" value="1"/>
</dbReference>
<evidence type="ECO:0000313" key="4">
    <source>
        <dbReference type="EMBL" id="KAH7231813.1"/>
    </source>
</evidence>
<dbReference type="PROSITE" id="PS50048">
    <property type="entry name" value="ZN2_CY6_FUNGAL_2"/>
    <property type="match status" value="1"/>
</dbReference>
<protein>
    <recommendedName>
        <fullName evidence="3">Zn(2)-C6 fungal-type domain-containing protein</fullName>
    </recommendedName>
</protein>
<dbReference type="GeneID" id="70216179"/>
<proteinExistence type="predicted"/>
<organism evidence="4 5">
    <name type="scientific">Fusarium redolens</name>
    <dbReference type="NCBI Taxonomy" id="48865"/>
    <lineage>
        <taxon>Eukaryota</taxon>
        <taxon>Fungi</taxon>
        <taxon>Dikarya</taxon>
        <taxon>Ascomycota</taxon>
        <taxon>Pezizomycotina</taxon>
        <taxon>Sordariomycetes</taxon>
        <taxon>Hypocreomycetidae</taxon>
        <taxon>Hypocreales</taxon>
        <taxon>Nectriaceae</taxon>
        <taxon>Fusarium</taxon>
        <taxon>Fusarium redolens species complex</taxon>
    </lineage>
</organism>
<keyword evidence="1" id="KW-0539">Nucleus</keyword>
<dbReference type="EMBL" id="JAGMUX010000020">
    <property type="protein sequence ID" value="KAH7231813.1"/>
    <property type="molecule type" value="Genomic_DNA"/>
</dbReference>
<dbReference type="RefSeq" id="XP_046043750.1">
    <property type="nucleotide sequence ID" value="XM_046186225.1"/>
</dbReference>
<dbReference type="PANTHER" id="PTHR47256">
    <property type="entry name" value="ZN(II)2CYS6 TRANSCRIPTION FACTOR (EUROFUNG)-RELATED"/>
    <property type="match status" value="1"/>
</dbReference>
<feature type="domain" description="Zn(2)-C6 fungal-type" evidence="3">
    <location>
        <begin position="1"/>
        <end position="31"/>
    </location>
</feature>
<sequence length="108" mass="12407">ACESCRKKKTRCNGGRPMCNRCIETTTECIYRSDEEEKKVLALEMRISEVINELEQLRELYGIIHSRSTEEAQEIFNRIRTNSDPIEVLQMVNASDLLLQGTLPEETG</sequence>
<dbReference type="SMART" id="SM00066">
    <property type="entry name" value="GAL4"/>
    <property type="match status" value="1"/>
</dbReference>
<keyword evidence="5" id="KW-1185">Reference proteome</keyword>
<dbReference type="InterPro" id="IPR053187">
    <property type="entry name" value="Notoamide_regulator"/>
</dbReference>
<dbReference type="GO" id="GO:0008270">
    <property type="term" value="F:zinc ion binding"/>
    <property type="evidence" value="ECO:0007669"/>
    <property type="project" value="InterPro"/>
</dbReference>
<gene>
    <name evidence="4" type="ORF">BKA55DRAFT_486380</name>
</gene>
<dbReference type="GO" id="GO:0000981">
    <property type="term" value="F:DNA-binding transcription factor activity, RNA polymerase II-specific"/>
    <property type="evidence" value="ECO:0007669"/>
    <property type="project" value="InterPro"/>
</dbReference>
<reference evidence="4" key="1">
    <citation type="journal article" date="2021" name="Nat. Commun.">
        <title>Genetic determinants of endophytism in the Arabidopsis root mycobiome.</title>
        <authorList>
            <person name="Mesny F."/>
            <person name="Miyauchi S."/>
            <person name="Thiergart T."/>
            <person name="Pickel B."/>
            <person name="Atanasova L."/>
            <person name="Karlsson M."/>
            <person name="Huettel B."/>
            <person name="Barry K.W."/>
            <person name="Haridas S."/>
            <person name="Chen C."/>
            <person name="Bauer D."/>
            <person name="Andreopoulos W."/>
            <person name="Pangilinan J."/>
            <person name="LaButti K."/>
            <person name="Riley R."/>
            <person name="Lipzen A."/>
            <person name="Clum A."/>
            <person name="Drula E."/>
            <person name="Henrissat B."/>
            <person name="Kohler A."/>
            <person name="Grigoriev I.V."/>
            <person name="Martin F.M."/>
            <person name="Hacquard S."/>
        </authorList>
    </citation>
    <scope>NUCLEOTIDE SEQUENCE</scope>
    <source>
        <strain evidence="4">MPI-CAGE-AT-0023</strain>
    </source>
</reference>
<dbReference type="InterPro" id="IPR001138">
    <property type="entry name" value="Zn2Cys6_DnaBD"/>
</dbReference>
<dbReference type="Pfam" id="PF00172">
    <property type="entry name" value="Zn_clus"/>
    <property type="match status" value="1"/>
</dbReference>
<feature type="non-terminal residue" evidence="4">
    <location>
        <position position="1"/>
    </location>
</feature>
<evidence type="ECO:0000256" key="1">
    <source>
        <dbReference type="ARBA" id="ARBA00023242"/>
    </source>
</evidence>
<dbReference type="InterPro" id="IPR036864">
    <property type="entry name" value="Zn2-C6_fun-type_DNA-bd_sf"/>
</dbReference>
<evidence type="ECO:0000259" key="3">
    <source>
        <dbReference type="PROSITE" id="PS50048"/>
    </source>
</evidence>
<dbReference type="Proteomes" id="UP000720189">
    <property type="component" value="Unassembled WGS sequence"/>
</dbReference>